<sequence length="320" mass="37095">MFITSYGSFNGSTWENMFQIILKRKYMQAGYQRVPATPGDFGIEGFTKDGLTFQCFCPETNEDNKKLYERQRDKITADINKLKINEAELVNLLGGTKLTTWTLITPKMGHHDLIPHCNTKRDLVKSWNLPFIDSDFNVLVHECDDYALEIGEYFNQTDKKLSLQPDADETSENKLVAWKDTQIPLVENAISKNEIIIRSLNKKKDADKAVNILTNEQARHYLNGESILRKWRSSQPENHQRFTELMASVASELQEKCLLTNVDPSPFLEEIKSYMEDKIRTSFPYLDESTVVRLKNYCIAFWIMTCPIYFEESIDEITNN</sequence>
<evidence type="ECO:0000313" key="2">
    <source>
        <dbReference type="Proteomes" id="UP001500067"/>
    </source>
</evidence>
<proteinExistence type="predicted"/>
<dbReference type="Proteomes" id="UP001500067">
    <property type="component" value="Unassembled WGS sequence"/>
</dbReference>
<protein>
    <submittedName>
        <fullName evidence="1">Uncharacterized protein</fullName>
    </submittedName>
</protein>
<organism evidence="1 2">
    <name type="scientific">Nemorincola caseinilytica</name>
    <dbReference type="NCBI Taxonomy" id="2054315"/>
    <lineage>
        <taxon>Bacteria</taxon>
        <taxon>Pseudomonadati</taxon>
        <taxon>Bacteroidota</taxon>
        <taxon>Chitinophagia</taxon>
        <taxon>Chitinophagales</taxon>
        <taxon>Chitinophagaceae</taxon>
        <taxon>Nemorincola</taxon>
    </lineage>
</organism>
<comment type="caution">
    <text evidence="1">The sequence shown here is derived from an EMBL/GenBank/DDBJ whole genome shotgun (WGS) entry which is preliminary data.</text>
</comment>
<reference evidence="2" key="1">
    <citation type="journal article" date="2019" name="Int. J. Syst. Evol. Microbiol.">
        <title>The Global Catalogue of Microorganisms (GCM) 10K type strain sequencing project: providing services to taxonomists for standard genome sequencing and annotation.</title>
        <authorList>
            <consortium name="The Broad Institute Genomics Platform"/>
            <consortium name="The Broad Institute Genome Sequencing Center for Infectious Disease"/>
            <person name="Wu L."/>
            <person name="Ma J."/>
        </authorList>
    </citation>
    <scope>NUCLEOTIDE SEQUENCE [LARGE SCALE GENOMIC DNA]</scope>
    <source>
        <strain evidence="2">JCM 32105</strain>
    </source>
</reference>
<dbReference type="EMBL" id="BAABFA010000014">
    <property type="protein sequence ID" value="GAA4466868.1"/>
    <property type="molecule type" value="Genomic_DNA"/>
</dbReference>
<name>A0ABP8NJG6_9BACT</name>
<accession>A0ABP8NJG6</accession>
<gene>
    <name evidence="1" type="ORF">GCM10023093_21660</name>
</gene>
<evidence type="ECO:0000313" key="1">
    <source>
        <dbReference type="EMBL" id="GAA4466868.1"/>
    </source>
</evidence>
<keyword evidence="2" id="KW-1185">Reference proteome</keyword>